<dbReference type="Pfam" id="PF22640">
    <property type="entry name" value="ManC_GMP_beta-helix"/>
    <property type="match status" value="1"/>
</dbReference>
<protein>
    <submittedName>
        <fullName evidence="3">Mannose-1-phosphate guanylyltransferase</fullName>
    </submittedName>
</protein>
<evidence type="ECO:0000259" key="1">
    <source>
        <dbReference type="Pfam" id="PF00483"/>
    </source>
</evidence>
<dbReference type="EMBL" id="CP066776">
    <property type="protein sequence ID" value="QQL45435.1"/>
    <property type="molecule type" value="Genomic_DNA"/>
</dbReference>
<evidence type="ECO:0000313" key="3">
    <source>
        <dbReference type="EMBL" id="QQL45435.1"/>
    </source>
</evidence>
<reference evidence="3 4" key="1">
    <citation type="submission" date="2020-12" db="EMBL/GenBank/DDBJ databases">
        <title>Sulforoseuscoccus oceanibium gen. nov., sp. nov., a representative of the phylum Verrucomicrobia with special cytoplasmic membrane, and proposal of Sulforoseuscoccusaceae fam. nov.</title>
        <authorList>
            <person name="Xi F."/>
        </authorList>
    </citation>
    <scope>NUCLEOTIDE SEQUENCE [LARGE SCALE GENOMIC DNA]</scope>
    <source>
        <strain evidence="3 4">T37</strain>
    </source>
</reference>
<dbReference type="GO" id="GO:0004475">
    <property type="term" value="F:mannose-1-phosphate guanylyltransferase (GTP) activity"/>
    <property type="evidence" value="ECO:0007669"/>
    <property type="project" value="InterPro"/>
</dbReference>
<accession>A0A6B3LDV6</accession>
<gene>
    <name evidence="3" type="ORF">G3M56_002250</name>
</gene>
<evidence type="ECO:0000313" key="4">
    <source>
        <dbReference type="Proteomes" id="UP000475117"/>
    </source>
</evidence>
<keyword evidence="3" id="KW-0548">Nucleotidyltransferase</keyword>
<feature type="domain" description="Nucleotidyl transferase" evidence="1">
    <location>
        <begin position="8"/>
        <end position="285"/>
    </location>
</feature>
<dbReference type="Pfam" id="PF00483">
    <property type="entry name" value="NTP_transferase"/>
    <property type="match status" value="1"/>
</dbReference>
<proteinExistence type="predicted"/>
<dbReference type="InterPro" id="IPR029044">
    <property type="entry name" value="Nucleotide-diphossugar_trans"/>
</dbReference>
<dbReference type="Gene3D" id="3.90.550.10">
    <property type="entry name" value="Spore Coat Polysaccharide Biosynthesis Protein SpsA, Chain A"/>
    <property type="match status" value="1"/>
</dbReference>
<keyword evidence="4" id="KW-1185">Reference proteome</keyword>
<dbReference type="InterPro" id="IPR051161">
    <property type="entry name" value="Mannose-6P_isomerase_type2"/>
</dbReference>
<dbReference type="InterPro" id="IPR054566">
    <property type="entry name" value="ManC/GMP-like_b-helix"/>
</dbReference>
<dbReference type="PANTHER" id="PTHR46390">
    <property type="entry name" value="MANNOSE-1-PHOSPHATE GUANYLYLTRANSFERASE"/>
    <property type="match status" value="1"/>
</dbReference>
<dbReference type="RefSeq" id="WP_164365541.1">
    <property type="nucleotide sequence ID" value="NZ_CP066776.1"/>
</dbReference>
<evidence type="ECO:0000259" key="2">
    <source>
        <dbReference type="Pfam" id="PF22640"/>
    </source>
</evidence>
<dbReference type="Proteomes" id="UP000475117">
    <property type="component" value="Chromosome"/>
</dbReference>
<keyword evidence="3" id="KW-0808">Transferase</keyword>
<feature type="domain" description="MannoseP isomerase/GMP-like beta-helix" evidence="2">
    <location>
        <begin position="302"/>
        <end position="354"/>
    </location>
</feature>
<dbReference type="GO" id="GO:0009298">
    <property type="term" value="P:GDP-mannose biosynthetic process"/>
    <property type="evidence" value="ECO:0007669"/>
    <property type="project" value="TreeGrafter"/>
</dbReference>
<dbReference type="KEGG" id="soa:G3M56_002250"/>
<name>A0A6B3LDV6_9BACT</name>
<dbReference type="AlphaFoldDB" id="A0A6B3LDV6"/>
<organism evidence="3 4">
    <name type="scientific">Sulfuriroseicoccus oceanibius</name>
    <dbReference type="NCBI Taxonomy" id="2707525"/>
    <lineage>
        <taxon>Bacteria</taxon>
        <taxon>Pseudomonadati</taxon>
        <taxon>Verrucomicrobiota</taxon>
        <taxon>Verrucomicrobiia</taxon>
        <taxon>Verrucomicrobiales</taxon>
        <taxon>Verrucomicrobiaceae</taxon>
        <taxon>Sulfuriroseicoccus</taxon>
    </lineage>
</organism>
<dbReference type="SUPFAM" id="SSF159283">
    <property type="entry name" value="Guanosine diphospho-D-mannose pyrophosphorylase/mannose-6-phosphate isomerase linker domain"/>
    <property type="match status" value="1"/>
</dbReference>
<sequence>MNTPNVYAVILAGGSGQRFWPLSRNNRPKQLLNLFGDTTLLEDTIRRLDGIVPPERVLIVTNAVQQPAAIEIASACGVPAENVVAEPERRDTAPAIAFATGWVAAKDPNAVMAVLPSDQRIADRAAFQSVLGTAVATAAAEPAILTIGIKPTWACPGYGYIEVGETVANTEGDAIVRDVVRFREKPTTEVAEQFLADGGFVWNAGMFIWSVATARNELSEHCPELAAFIDETAQATNPLDTLESSFRTLPKISIDFALMEKASRVMNVEATFDWDDVGSWISVAAYLEADANGNRSNIEITSVDSRNNIVFSENADPTNISLVGVQDLIIVRTRTATLVANRHSADDIKKLIELLPSALH</sequence>
<dbReference type="SUPFAM" id="SSF53448">
    <property type="entry name" value="Nucleotide-diphospho-sugar transferases"/>
    <property type="match status" value="1"/>
</dbReference>
<dbReference type="InterPro" id="IPR049577">
    <property type="entry name" value="GMPP_N"/>
</dbReference>
<dbReference type="InterPro" id="IPR005835">
    <property type="entry name" value="NTP_transferase_dom"/>
</dbReference>
<dbReference type="CDD" id="cd02509">
    <property type="entry name" value="GDP-M1P_Guanylyltransferase"/>
    <property type="match status" value="1"/>
</dbReference>
<dbReference type="PANTHER" id="PTHR46390:SF1">
    <property type="entry name" value="MANNOSE-1-PHOSPHATE GUANYLYLTRANSFERASE"/>
    <property type="match status" value="1"/>
</dbReference>